<dbReference type="HOGENOM" id="CLU_072573_3_0_4"/>
<dbReference type="InterPro" id="IPR036938">
    <property type="entry name" value="PAP2/HPO_sf"/>
</dbReference>
<dbReference type="Proteomes" id="UP000018733">
    <property type="component" value="Unassembled WGS sequence"/>
</dbReference>
<evidence type="ECO:0000259" key="2">
    <source>
        <dbReference type="SMART" id="SM00014"/>
    </source>
</evidence>
<dbReference type="RefSeq" id="WP_024005329.1">
    <property type="nucleotide sequence ID" value="NZ_KI650980.1"/>
</dbReference>
<dbReference type="Pfam" id="PF01569">
    <property type="entry name" value="PAP2"/>
    <property type="match status" value="1"/>
</dbReference>
<dbReference type="Gene3D" id="1.20.144.10">
    <property type="entry name" value="Phosphatidic acid phosphatase type 2/haloperoxidase"/>
    <property type="match status" value="1"/>
</dbReference>
<dbReference type="OrthoDB" id="9780918at2"/>
<accession>V8QQT3</accession>
<protein>
    <recommendedName>
        <fullName evidence="2">Phosphatidic acid phosphatase type 2/haloperoxidase domain-containing protein</fullName>
    </recommendedName>
</protein>
<feature type="transmembrane region" description="Helical" evidence="1">
    <location>
        <begin position="130"/>
        <end position="151"/>
    </location>
</feature>
<sequence>MKNHFRTTWPYYLAAFTCALFLVVLLNVRLDGRVFAFDQQIFQTLQSARTPQLDTLLITITQLGDSFMVTALVIVTAIWLLVKRVWRTAIYWSVTILAAAVLNSVVKSAIVRVRPGDMMYSGFTAYSFPSGHTTANLVLYGFLCIVLYPILNKPARTLLVICTGGFVATVAFSRLYLGAHWFSDVLGGLLLGTSILCIMGSRYHARDMQQMRASYLLVPVIGTLLLAGSAHTVYYRDLNLQRYTPQSKPLSLNDNNKAFAHLPLLT</sequence>
<dbReference type="STRING" id="1424334.W822_11815"/>
<organism evidence="3 4">
    <name type="scientific">Advenella kashmirensis W13003</name>
    <dbReference type="NCBI Taxonomy" id="1424334"/>
    <lineage>
        <taxon>Bacteria</taxon>
        <taxon>Pseudomonadati</taxon>
        <taxon>Pseudomonadota</taxon>
        <taxon>Betaproteobacteria</taxon>
        <taxon>Burkholderiales</taxon>
        <taxon>Alcaligenaceae</taxon>
    </lineage>
</organism>
<dbReference type="EMBL" id="AYXT01000010">
    <property type="protein sequence ID" value="ETF02331.1"/>
    <property type="molecule type" value="Genomic_DNA"/>
</dbReference>
<dbReference type="InterPro" id="IPR000326">
    <property type="entry name" value="PAP2/HPO"/>
</dbReference>
<feature type="transmembrane region" description="Helical" evidence="1">
    <location>
        <begin position="158"/>
        <end position="179"/>
    </location>
</feature>
<evidence type="ECO:0000256" key="1">
    <source>
        <dbReference type="SAM" id="Phobius"/>
    </source>
</evidence>
<keyword evidence="1" id="KW-0812">Transmembrane</keyword>
<keyword evidence="1" id="KW-1133">Transmembrane helix</keyword>
<dbReference type="PATRIC" id="fig|1424334.3.peg.2380"/>
<name>V8QQT3_9BURK</name>
<dbReference type="AlphaFoldDB" id="V8QQT3"/>
<comment type="caution">
    <text evidence="3">The sequence shown here is derived from an EMBL/GenBank/DDBJ whole genome shotgun (WGS) entry which is preliminary data.</text>
</comment>
<dbReference type="CDD" id="cd03392">
    <property type="entry name" value="PAP2_like_2"/>
    <property type="match status" value="1"/>
</dbReference>
<feature type="transmembrane region" description="Helical" evidence="1">
    <location>
        <begin position="60"/>
        <end position="82"/>
    </location>
</feature>
<evidence type="ECO:0000313" key="4">
    <source>
        <dbReference type="Proteomes" id="UP000018733"/>
    </source>
</evidence>
<feature type="transmembrane region" description="Helical" evidence="1">
    <location>
        <begin position="89"/>
        <end position="110"/>
    </location>
</feature>
<gene>
    <name evidence="3" type="ORF">W822_11815</name>
</gene>
<dbReference type="SMART" id="SM00014">
    <property type="entry name" value="acidPPc"/>
    <property type="match status" value="1"/>
</dbReference>
<feature type="domain" description="Phosphatidic acid phosphatase type 2/haloperoxidase" evidence="2">
    <location>
        <begin position="88"/>
        <end position="200"/>
    </location>
</feature>
<dbReference type="eggNOG" id="COG0671">
    <property type="taxonomic scope" value="Bacteria"/>
</dbReference>
<reference evidence="3 4" key="1">
    <citation type="journal article" date="2014" name="Genome Announc.">
        <title>Draft Genome Sequence of Advenella kashmirensis Strain W13003, a Polycyclic Aromatic Hydrocarbon-Degrading Bacterium.</title>
        <authorList>
            <person name="Wang X."/>
            <person name="Jin D."/>
            <person name="Zhou L."/>
            <person name="Wu L."/>
            <person name="An W."/>
            <person name="Zhao L."/>
        </authorList>
    </citation>
    <scope>NUCLEOTIDE SEQUENCE [LARGE SCALE GENOMIC DNA]</scope>
    <source>
        <strain evidence="3 4">W13003</strain>
    </source>
</reference>
<feature type="transmembrane region" description="Helical" evidence="1">
    <location>
        <begin position="185"/>
        <end position="203"/>
    </location>
</feature>
<feature type="transmembrane region" description="Helical" evidence="1">
    <location>
        <begin position="215"/>
        <end position="235"/>
    </location>
</feature>
<proteinExistence type="predicted"/>
<dbReference type="SUPFAM" id="SSF48317">
    <property type="entry name" value="Acid phosphatase/Vanadium-dependent haloperoxidase"/>
    <property type="match status" value="1"/>
</dbReference>
<keyword evidence="4" id="KW-1185">Reference proteome</keyword>
<dbReference type="PANTHER" id="PTHR14969:SF13">
    <property type="entry name" value="AT30094P"/>
    <property type="match status" value="1"/>
</dbReference>
<keyword evidence="1" id="KW-0472">Membrane</keyword>
<dbReference type="PANTHER" id="PTHR14969">
    <property type="entry name" value="SPHINGOSINE-1-PHOSPHATE PHOSPHOHYDROLASE"/>
    <property type="match status" value="1"/>
</dbReference>
<evidence type="ECO:0000313" key="3">
    <source>
        <dbReference type="EMBL" id="ETF02331.1"/>
    </source>
</evidence>